<evidence type="ECO:0000259" key="2">
    <source>
        <dbReference type="Pfam" id="PF00582"/>
    </source>
</evidence>
<dbReference type="EMBL" id="CP011409">
    <property type="protein sequence ID" value="AKZ61602.1"/>
    <property type="molecule type" value="Genomic_DNA"/>
</dbReference>
<dbReference type="CDD" id="cd00293">
    <property type="entry name" value="USP-like"/>
    <property type="match status" value="1"/>
</dbReference>
<dbReference type="Proteomes" id="UP000063429">
    <property type="component" value="Chromosome"/>
</dbReference>
<dbReference type="PANTHER" id="PTHR46268">
    <property type="entry name" value="STRESS RESPONSE PROTEIN NHAX"/>
    <property type="match status" value="1"/>
</dbReference>
<protein>
    <submittedName>
        <fullName evidence="3">Universal stress protein</fullName>
    </submittedName>
</protein>
<dbReference type="RefSeq" id="WP_053195106.1">
    <property type="nucleotide sequence ID" value="NZ_CP011409.1"/>
</dbReference>
<dbReference type="SUPFAM" id="SSF52402">
    <property type="entry name" value="Adenine nucleotide alpha hydrolases-like"/>
    <property type="match status" value="1"/>
</dbReference>
<organism evidence="3 4">
    <name type="scientific">Herbaspirillum hiltneri N3</name>
    <dbReference type="NCBI Taxonomy" id="1262470"/>
    <lineage>
        <taxon>Bacteria</taxon>
        <taxon>Pseudomonadati</taxon>
        <taxon>Pseudomonadota</taxon>
        <taxon>Betaproteobacteria</taxon>
        <taxon>Burkholderiales</taxon>
        <taxon>Oxalobacteraceae</taxon>
        <taxon>Herbaspirillum</taxon>
    </lineage>
</organism>
<keyword evidence="4" id="KW-1185">Reference proteome</keyword>
<dbReference type="InterPro" id="IPR006015">
    <property type="entry name" value="Universal_stress_UspA"/>
</dbReference>
<comment type="similarity">
    <text evidence="1">Belongs to the universal stress protein A family.</text>
</comment>
<accession>A0ABM5UWH0</accession>
<dbReference type="PANTHER" id="PTHR46268:SF15">
    <property type="entry name" value="UNIVERSAL STRESS PROTEIN HP_0031"/>
    <property type="match status" value="1"/>
</dbReference>
<name>A0ABM5UWH0_9BURK</name>
<feature type="domain" description="UspA" evidence="2">
    <location>
        <begin position="1"/>
        <end position="145"/>
    </location>
</feature>
<reference evidence="4" key="1">
    <citation type="journal article" date="2015" name="Genome Announc.">
        <title>Complete Genome Sequence of Herbaspirillum hiltneri N3 (DSM 17495), Isolated from Surface-Sterilized Wheat Roots.</title>
        <authorList>
            <person name="Guizelini D."/>
            <person name="Saizaki P.M."/>
            <person name="Coimbra N.A."/>
            <person name="Weiss V.A."/>
            <person name="Faoro H."/>
            <person name="Sfeir M.Z."/>
            <person name="Baura V.A."/>
            <person name="Monteiro R.A."/>
            <person name="Chubatsu L.S."/>
            <person name="Souza E.M."/>
            <person name="Cruz L.M."/>
            <person name="Pedrosa F.O."/>
            <person name="Raittz R.T."/>
            <person name="Marchaukoski J.N."/>
            <person name="Steffens M.B."/>
        </authorList>
    </citation>
    <scope>NUCLEOTIDE SEQUENCE [LARGE SCALE GENOMIC DNA]</scope>
    <source>
        <strain evidence="4">N3</strain>
    </source>
</reference>
<dbReference type="InterPro" id="IPR006016">
    <property type="entry name" value="UspA"/>
</dbReference>
<dbReference type="Pfam" id="PF00582">
    <property type="entry name" value="Usp"/>
    <property type="match status" value="1"/>
</dbReference>
<dbReference type="InterPro" id="IPR014729">
    <property type="entry name" value="Rossmann-like_a/b/a_fold"/>
</dbReference>
<evidence type="ECO:0000313" key="3">
    <source>
        <dbReference type="EMBL" id="AKZ61602.1"/>
    </source>
</evidence>
<dbReference type="Gene3D" id="3.40.50.620">
    <property type="entry name" value="HUPs"/>
    <property type="match status" value="1"/>
</dbReference>
<evidence type="ECO:0000256" key="1">
    <source>
        <dbReference type="ARBA" id="ARBA00008791"/>
    </source>
</evidence>
<dbReference type="PRINTS" id="PR01438">
    <property type="entry name" value="UNVRSLSTRESS"/>
</dbReference>
<proteinExistence type="inferred from homology"/>
<sequence>MFKTILVPTDGSERSDKAIANAIDYAQHCKSRIIGISVAEPYPFSPLAESSMAIDPGIYEENVRTLAEQHVKKIADAALAAGVECETTTVLSFAPDEEIVNAAKKYACDVIFMASHGRSGLSRLFLGSKTQKVLAHSAIPVLVLR</sequence>
<gene>
    <name evidence="3" type="ORF">F506_01970</name>
</gene>
<evidence type="ECO:0000313" key="4">
    <source>
        <dbReference type="Proteomes" id="UP000063429"/>
    </source>
</evidence>